<evidence type="ECO:0000256" key="7">
    <source>
        <dbReference type="RuleBase" id="RU363032"/>
    </source>
</evidence>
<evidence type="ECO:0000313" key="10">
    <source>
        <dbReference type="Proteomes" id="UP000621560"/>
    </source>
</evidence>
<dbReference type="InterPro" id="IPR000515">
    <property type="entry name" value="MetI-like"/>
</dbReference>
<keyword evidence="3" id="KW-1003">Cell membrane</keyword>
<evidence type="ECO:0000256" key="5">
    <source>
        <dbReference type="ARBA" id="ARBA00022989"/>
    </source>
</evidence>
<dbReference type="Gene3D" id="1.10.3720.10">
    <property type="entry name" value="MetI-like"/>
    <property type="match status" value="1"/>
</dbReference>
<feature type="domain" description="ABC transmembrane type-1" evidence="8">
    <location>
        <begin position="57"/>
        <end position="241"/>
    </location>
</feature>
<name>A0A927GQB7_9BACL</name>
<feature type="transmembrane region" description="Helical" evidence="7">
    <location>
        <begin position="72"/>
        <end position="92"/>
    </location>
</feature>
<keyword evidence="5 7" id="KW-1133">Transmembrane helix</keyword>
<dbReference type="RefSeq" id="WP_190914946.1">
    <property type="nucleotide sequence ID" value="NZ_JACXIZ010000010.1"/>
</dbReference>
<dbReference type="Proteomes" id="UP000621560">
    <property type="component" value="Unassembled WGS sequence"/>
</dbReference>
<proteinExistence type="inferred from homology"/>
<evidence type="ECO:0000313" key="9">
    <source>
        <dbReference type="EMBL" id="MBD2844349.1"/>
    </source>
</evidence>
<feature type="transmembrane region" description="Helical" evidence="7">
    <location>
        <begin position="127"/>
        <end position="149"/>
    </location>
</feature>
<organism evidence="9 10">
    <name type="scientific">Paenibacillus sabuli</name>
    <dbReference type="NCBI Taxonomy" id="2772509"/>
    <lineage>
        <taxon>Bacteria</taxon>
        <taxon>Bacillati</taxon>
        <taxon>Bacillota</taxon>
        <taxon>Bacilli</taxon>
        <taxon>Bacillales</taxon>
        <taxon>Paenibacillaceae</taxon>
        <taxon>Paenibacillus</taxon>
    </lineage>
</organism>
<dbReference type="SUPFAM" id="SSF161098">
    <property type="entry name" value="MetI-like"/>
    <property type="match status" value="1"/>
</dbReference>
<keyword evidence="6 7" id="KW-0472">Membrane</keyword>
<keyword evidence="10" id="KW-1185">Reference proteome</keyword>
<evidence type="ECO:0000256" key="6">
    <source>
        <dbReference type="ARBA" id="ARBA00023136"/>
    </source>
</evidence>
<dbReference type="GO" id="GO:0005886">
    <property type="term" value="C:plasma membrane"/>
    <property type="evidence" value="ECO:0007669"/>
    <property type="project" value="UniProtKB-SubCell"/>
</dbReference>
<accession>A0A927GQB7</accession>
<evidence type="ECO:0000256" key="3">
    <source>
        <dbReference type="ARBA" id="ARBA00022475"/>
    </source>
</evidence>
<feature type="transmembrane region" description="Helical" evidence="7">
    <location>
        <begin position="12"/>
        <end position="33"/>
    </location>
</feature>
<keyword evidence="2 7" id="KW-0813">Transport</keyword>
<comment type="subcellular location">
    <subcellularLocation>
        <location evidence="1 7">Cell membrane</location>
        <topology evidence="1 7">Multi-pass membrane protein</topology>
    </subcellularLocation>
</comment>
<dbReference type="GO" id="GO:0055085">
    <property type="term" value="P:transmembrane transport"/>
    <property type="evidence" value="ECO:0007669"/>
    <property type="project" value="InterPro"/>
</dbReference>
<evidence type="ECO:0000256" key="4">
    <source>
        <dbReference type="ARBA" id="ARBA00022692"/>
    </source>
</evidence>
<keyword evidence="4 7" id="KW-0812">Transmembrane</keyword>
<evidence type="ECO:0000256" key="1">
    <source>
        <dbReference type="ARBA" id="ARBA00004651"/>
    </source>
</evidence>
<evidence type="ECO:0000259" key="8">
    <source>
        <dbReference type="PROSITE" id="PS50928"/>
    </source>
</evidence>
<evidence type="ECO:0000256" key="2">
    <source>
        <dbReference type="ARBA" id="ARBA00022448"/>
    </source>
</evidence>
<dbReference type="Pfam" id="PF00528">
    <property type="entry name" value="BPD_transp_1"/>
    <property type="match status" value="1"/>
</dbReference>
<comment type="similarity">
    <text evidence="7">Belongs to the binding-protein-dependent transport system permease family.</text>
</comment>
<comment type="caution">
    <text evidence="9">The sequence shown here is derived from an EMBL/GenBank/DDBJ whole genome shotgun (WGS) entry which is preliminary data.</text>
</comment>
<dbReference type="InterPro" id="IPR035906">
    <property type="entry name" value="MetI-like_sf"/>
</dbReference>
<dbReference type="CDD" id="cd06261">
    <property type="entry name" value="TM_PBP2"/>
    <property type="match status" value="1"/>
</dbReference>
<dbReference type="PROSITE" id="PS50928">
    <property type="entry name" value="ABC_TM1"/>
    <property type="match status" value="1"/>
</dbReference>
<reference evidence="9" key="1">
    <citation type="submission" date="2020-09" db="EMBL/GenBank/DDBJ databases">
        <title>A novel bacterium of genus Paenibacillus, isolated from South China Sea.</title>
        <authorList>
            <person name="Huang H."/>
            <person name="Mo K."/>
            <person name="Hu Y."/>
        </authorList>
    </citation>
    <scope>NUCLEOTIDE SEQUENCE</scope>
    <source>
        <strain evidence="9">IB182496</strain>
    </source>
</reference>
<feature type="transmembrane region" description="Helical" evidence="7">
    <location>
        <begin position="99"/>
        <end position="121"/>
    </location>
</feature>
<dbReference type="AlphaFoldDB" id="A0A927GQB7"/>
<feature type="transmembrane region" description="Helical" evidence="7">
    <location>
        <begin position="223"/>
        <end position="241"/>
    </location>
</feature>
<protein>
    <submittedName>
        <fullName evidence="9">ABC transporter permease</fullName>
    </submittedName>
</protein>
<sequence length="257" mass="28392">MSPRRPIVRAGIVLVPFIIAIIVWWVLAAMRLVPELFLPSPLRVWDSAMQMLRSGLLLESIGVSLLRLGSGWVLGVLLATLAGWALGMVDWLRRGVQPLLFPLRFVEPVAWLSLIILWFGTGESSKLILLTYASFFGSFLYILTGVAGIDETKLRAAQALGASRWQLFSTVIVPSTVPSIISGARIGMSYSFLTIVTAEMMDASSGVGYIIKYGSVYMRMDQIFVGTILVGLLGIGIDYAFRQAAKRLGRRYFFDHI</sequence>
<dbReference type="PANTHER" id="PTHR30151:SF0">
    <property type="entry name" value="ABC TRANSPORTER PERMEASE PROTEIN MJ0413-RELATED"/>
    <property type="match status" value="1"/>
</dbReference>
<dbReference type="PANTHER" id="PTHR30151">
    <property type="entry name" value="ALKANE SULFONATE ABC TRANSPORTER-RELATED, MEMBRANE SUBUNIT"/>
    <property type="match status" value="1"/>
</dbReference>
<gene>
    <name evidence="9" type="ORF">IDH44_04035</name>
</gene>
<dbReference type="EMBL" id="JACXIZ010000010">
    <property type="protein sequence ID" value="MBD2844349.1"/>
    <property type="molecule type" value="Genomic_DNA"/>
</dbReference>